<protein>
    <submittedName>
        <fullName evidence="2">Uncharacterized protein</fullName>
    </submittedName>
</protein>
<keyword evidence="3" id="KW-1185">Reference proteome</keyword>
<dbReference type="EMBL" id="BGZK01000502">
    <property type="protein sequence ID" value="GBP47460.1"/>
    <property type="molecule type" value="Genomic_DNA"/>
</dbReference>
<organism evidence="2 3">
    <name type="scientific">Eumeta variegata</name>
    <name type="common">Bagworm moth</name>
    <name type="synonym">Eumeta japonica</name>
    <dbReference type="NCBI Taxonomy" id="151549"/>
    <lineage>
        <taxon>Eukaryota</taxon>
        <taxon>Metazoa</taxon>
        <taxon>Ecdysozoa</taxon>
        <taxon>Arthropoda</taxon>
        <taxon>Hexapoda</taxon>
        <taxon>Insecta</taxon>
        <taxon>Pterygota</taxon>
        <taxon>Neoptera</taxon>
        <taxon>Endopterygota</taxon>
        <taxon>Lepidoptera</taxon>
        <taxon>Glossata</taxon>
        <taxon>Ditrysia</taxon>
        <taxon>Tineoidea</taxon>
        <taxon>Psychidae</taxon>
        <taxon>Oiketicinae</taxon>
        <taxon>Eumeta</taxon>
    </lineage>
</organism>
<evidence type="ECO:0000313" key="2">
    <source>
        <dbReference type="EMBL" id="GBP47460.1"/>
    </source>
</evidence>
<dbReference type="Proteomes" id="UP000299102">
    <property type="component" value="Unassembled WGS sequence"/>
</dbReference>
<reference evidence="2 3" key="1">
    <citation type="journal article" date="2019" name="Commun. Biol.">
        <title>The bagworm genome reveals a unique fibroin gene that provides high tensile strength.</title>
        <authorList>
            <person name="Kono N."/>
            <person name="Nakamura H."/>
            <person name="Ohtoshi R."/>
            <person name="Tomita M."/>
            <person name="Numata K."/>
            <person name="Arakawa K."/>
        </authorList>
    </citation>
    <scope>NUCLEOTIDE SEQUENCE [LARGE SCALE GENOMIC DNA]</scope>
</reference>
<gene>
    <name evidence="2" type="ORF">EVAR_86377_1</name>
</gene>
<comment type="caution">
    <text evidence="2">The sequence shown here is derived from an EMBL/GenBank/DDBJ whole genome shotgun (WGS) entry which is preliminary data.</text>
</comment>
<dbReference type="AlphaFoldDB" id="A0A4C1W999"/>
<sequence length="121" mass="12784">MPMVKITPSGSRTTRLPSEPPPPSIAACDYGARSIMVVHCSTGYIIGTERDNNTTEVLSVASQAIVDTVWVYRVTIDTSEIFNGLRIAAAIVSSSGVVPVLVIAKLTGGRYFMTSAGFGFA</sequence>
<evidence type="ECO:0000256" key="1">
    <source>
        <dbReference type="SAM" id="MobiDB-lite"/>
    </source>
</evidence>
<evidence type="ECO:0000313" key="3">
    <source>
        <dbReference type="Proteomes" id="UP000299102"/>
    </source>
</evidence>
<feature type="region of interest" description="Disordered" evidence="1">
    <location>
        <begin position="1"/>
        <end position="22"/>
    </location>
</feature>
<proteinExistence type="predicted"/>
<name>A0A4C1W999_EUMVA</name>
<accession>A0A4C1W999</accession>